<proteinExistence type="predicted"/>
<comment type="caution">
    <text evidence="1">The sequence shown here is derived from an EMBL/GenBank/DDBJ whole genome shotgun (WGS) entry which is preliminary data.</text>
</comment>
<name>A0A2G6KH01_9BACT</name>
<gene>
    <name evidence="1" type="ORF">CSA56_06350</name>
</gene>
<reference evidence="1 2" key="1">
    <citation type="submission" date="2017-10" db="EMBL/GenBank/DDBJ databases">
        <title>Novel microbial diversity and functional potential in the marine mammal oral microbiome.</title>
        <authorList>
            <person name="Dudek N.K."/>
            <person name="Sun C.L."/>
            <person name="Burstein D."/>
            <person name="Kantor R.S."/>
            <person name="Aliaga Goltsman D.S."/>
            <person name="Bik E.M."/>
            <person name="Thomas B.C."/>
            <person name="Banfield J.F."/>
            <person name="Relman D.A."/>
        </authorList>
    </citation>
    <scope>NUCLEOTIDE SEQUENCE [LARGE SCALE GENOMIC DNA]</scope>
    <source>
        <strain evidence="1">DOLJORAL78_47_16</strain>
    </source>
</reference>
<protein>
    <recommendedName>
        <fullName evidence="3">SGNH hydrolase-type esterase domain-containing protein</fullName>
    </recommendedName>
</protein>
<evidence type="ECO:0008006" key="3">
    <source>
        <dbReference type="Google" id="ProtNLM"/>
    </source>
</evidence>
<evidence type="ECO:0000313" key="2">
    <source>
        <dbReference type="Proteomes" id="UP000230821"/>
    </source>
</evidence>
<sequence>MKLCAINILGLCLVFIFLEFGCRLAGVPYAGNIEPSENAIAQFDPELGWSYIPKMSKSQQEESSFWPLHIDERGIRVPSPEFTFDDSQPSVLFIGGSFTMGHGLPYEESFVGQVANCSDMPYQVVNLGVQAYGTDQALLTLKKFLPAFNTKIVVYTFIGAHVLRNGNYDRRQLYPRLNFIATKPLFALNEHHELYLAKKPLLYKDYMHSWLVDALTITIEKRLGVFPPFPVALTQALMLEMKNYCETHGVRFIVLNWRWTPDDYDEIFSQLDVEVIDTLQGVVPEGWKAMRLPQDSHPNAAASLYVSQLLCRYLLEK</sequence>
<dbReference type="SUPFAM" id="SSF52266">
    <property type="entry name" value="SGNH hydrolase"/>
    <property type="match status" value="1"/>
</dbReference>
<dbReference type="AlphaFoldDB" id="A0A2G6KH01"/>
<organism evidence="1 2">
    <name type="scientific">candidate division KSB3 bacterium</name>
    <dbReference type="NCBI Taxonomy" id="2044937"/>
    <lineage>
        <taxon>Bacteria</taxon>
        <taxon>candidate division KSB3</taxon>
    </lineage>
</organism>
<dbReference type="InterPro" id="IPR036514">
    <property type="entry name" value="SGNH_hydro_sf"/>
</dbReference>
<dbReference type="Proteomes" id="UP000230821">
    <property type="component" value="Unassembled WGS sequence"/>
</dbReference>
<dbReference type="EMBL" id="PDSK01000071">
    <property type="protein sequence ID" value="PIE34934.1"/>
    <property type="molecule type" value="Genomic_DNA"/>
</dbReference>
<evidence type="ECO:0000313" key="1">
    <source>
        <dbReference type="EMBL" id="PIE34934.1"/>
    </source>
</evidence>
<dbReference type="Gene3D" id="3.40.50.1110">
    <property type="entry name" value="SGNH hydrolase"/>
    <property type="match status" value="1"/>
</dbReference>
<accession>A0A2G6KH01</accession>